<reference evidence="4" key="1">
    <citation type="submission" date="2022-11" db="UniProtKB">
        <authorList>
            <consortium name="WormBaseParasite"/>
        </authorList>
    </citation>
    <scope>IDENTIFICATION</scope>
</reference>
<feature type="transmembrane region" description="Helical" evidence="2">
    <location>
        <begin position="129"/>
        <end position="149"/>
    </location>
</feature>
<feature type="transmembrane region" description="Helical" evidence="2">
    <location>
        <begin position="37"/>
        <end position="58"/>
    </location>
</feature>
<dbReference type="PANTHER" id="PTHR22168">
    <property type="entry name" value="TMEM26 PROTEIN"/>
    <property type="match status" value="1"/>
</dbReference>
<proteinExistence type="predicted"/>
<keyword evidence="2" id="KW-0812">Transmembrane</keyword>
<dbReference type="Pfam" id="PF09772">
    <property type="entry name" value="Tmem26"/>
    <property type="match status" value="2"/>
</dbReference>
<feature type="region of interest" description="Disordered" evidence="1">
    <location>
        <begin position="252"/>
        <end position="271"/>
    </location>
</feature>
<dbReference type="WBParaSite" id="nRc.2.0.1.t17912-RA">
    <property type="protein sequence ID" value="nRc.2.0.1.t17912-RA"/>
    <property type="gene ID" value="nRc.2.0.1.g17912"/>
</dbReference>
<keyword evidence="3" id="KW-1185">Reference proteome</keyword>
<name>A0A915IVS0_ROMCU</name>
<dbReference type="InterPro" id="IPR019169">
    <property type="entry name" value="Transmembrane_26"/>
</dbReference>
<evidence type="ECO:0000313" key="3">
    <source>
        <dbReference type="Proteomes" id="UP000887565"/>
    </source>
</evidence>
<evidence type="ECO:0000313" key="4">
    <source>
        <dbReference type="WBParaSite" id="nRc.2.0.1.t17912-RA"/>
    </source>
</evidence>
<evidence type="ECO:0000256" key="2">
    <source>
        <dbReference type="SAM" id="Phobius"/>
    </source>
</evidence>
<dbReference type="Proteomes" id="UP000887565">
    <property type="component" value="Unplaced"/>
</dbReference>
<dbReference type="AlphaFoldDB" id="A0A915IVS0"/>
<keyword evidence="2" id="KW-0472">Membrane</keyword>
<feature type="transmembrane region" description="Helical" evidence="2">
    <location>
        <begin position="65"/>
        <end position="85"/>
    </location>
</feature>
<feature type="transmembrane region" description="Helical" evidence="2">
    <location>
        <begin position="12"/>
        <end position="31"/>
    </location>
</feature>
<feature type="transmembrane region" description="Helical" evidence="2">
    <location>
        <begin position="303"/>
        <end position="325"/>
    </location>
</feature>
<sequence length="443" mass="50450">MGRLLVFKVMGALIARMLFAAHNIVAIWRLYDETEDMTFWLLGFAPILLFLEAAVTILWHQGDEYTWFCPSVFLFLCGSVPPIWFLELSVTQKMLETTNSTINALDEVKRSDLEFVYLRVSLPSFSPKMWLQIVEQSLLVILLLGRWLLPKGRITRDQLSQLLLAYLAISSDIAELFNLFQDKQVRVNWRLNYVTLGIWTLSLVQFPLVLTTVKAQKARYCWGTNINKSGVETLATGIALVHAEDGSSLKAAVQHQSSPNNQKQRRSTAPGSKMIAVVALPTTTVENGHKRRKITFWDKMTDISVWGILLTVLLQDGPFFALRIYLIAFEGVSNHALYFFVWKNSVIIILQLYRLLVICCDREKQDDQDQREDHQATKNLDGGLESYSTTSSTCHIQYPTAKNKLKIAIDRRQQKSRSTTPEMSKLIGSPATTSVTRNKKLKK</sequence>
<feature type="transmembrane region" description="Helical" evidence="2">
    <location>
        <begin position="161"/>
        <end position="180"/>
    </location>
</feature>
<feature type="region of interest" description="Disordered" evidence="1">
    <location>
        <begin position="410"/>
        <end position="443"/>
    </location>
</feature>
<dbReference type="PANTHER" id="PTHR22168:SF3">
    <property type="entry name" value="TRANSMEMBRANE PROTEIN 26"/>
    <property type="match status" value="1"/>
</dbReference>
<organism evidence="3 4">
    <name type="scientific">Romanomermis culicivorax</name>
    <name type="common">Nematode worm</name>
    <dbReference type="NCBI Taxonomy" id="13658"/>
    <lineage>
        <taxon>Eukaryota</taxon>
        <taxon>Metazoa</taxon>
        <taxon>Ecdysozoa</taxon>
        <taxon>Nematoda</taxon>
        <taxon>Enoplea</taxon>
        <taxon>Dorylaimia</taxon>
        <taxon>Mermithida</taxon>
        <taxon>Mermithoidea</taxon>
        <taxon>Mermithidae</taxon>
        <taxon>Romanomermis</taxon>
    </lineage>
</organism>
<feature type="compositionally biased region" description="Basic and acidic residues" evidence="1">
    <location>
        <begin position="367"/>
        <end position="376"/>
    </location>
</feature>
<dbReference type="OMA" id="CCGIDVW"/>
<accession>A0A915IVS0</accession>
<evidence type="ECO:0000256" key="1">
    <source>
        <dbReference type="SAM" id="MobiDB-lite"/>
    </source>
</evidence>
<keyword evidence="2" id="KW-1133">Transmembrane helix</keyword>
<feature type="compositionally biased region" description="Polar residues" evidence="1">
    <location>
        <begin position="254"/>
        <end position="270"/>
    </location>
</feature>
<protein>
    <submittedName>
        <fullName evidence="4">Transmembrane protein 26</fullName>
    </submittedName>
</protein>
<feature type="transmembrane region" description="Helical" evidence="2">
    <location>
        <begin position="337"/>
        <end position="356"/>
    </location>
</feature>
<feature type="transmembrane region" description="Helical" evidence="2">
    <location>
        <begin position="192"/>
        <end position="210"/>
    </location>
</feature>
<feature type="region of interest" description="Disordered" evidence="1">
    <location>
        <begin position="367"/>
        <end position="391"/>
    </location>
</feature>